<dbReference type="GO" id="GO:0016758">
    <property type="term" value="F:hexosyltransferase activity"/>
    <property type="evidence" value="ECO:0007669"/>
    <property type="project" value="UniProtKB-ARBA"/>
</dbReference>
<evidence type="ECO:0000256" key="1">
    <source>
        <dbReference type="ARBA" id="ARBA00006739"/>
    </source>
</evidence>
<evidence type="ECO:0000313" key="4">
    <source>
        <dbReference type="Proteomes" id="UP001178277"/>
    </source>
</evidence>
<keyword evidence="3" id="KW-0808">Transferase</keyword>
<feature type="domain" description="Glycosyltransferase 2-like" evidence="2">
    <location>
        <begin position="4"/>
        <end position="125"/>
    </location>
</feature>
<comment type="caution">
    <text evidence="3">The sequence shown here is derived from an EMBL/GenBank/DDBJ whole genome shotgun (WGS) entry which is preliminary data.</text>
</comment>
<evidence type="ECO:0000259" key="2">
    <source>
        <dbReference type="Pfam" id="PF00535"/>
    </source>
</evidence>
<gene>
    <name evidence="3" type="ORF">Q8G35_03410</name>
</gene>
<dbReference type="AlphaFoldDB" id="A0AA90NQR4"/>
<dbReference type="Pfam" id="PF00535">
    <property type="entry name" value="Glycos_transf_2"/>
    <property type="match status" value="1"/>
</dbReference>
<reference evidence="3" key="1">
    <citation type="submission" date="2023-07" db="EMBL/GenBank/DDBJ databases">
        <title>Murine gut Bacillus species.</title>
        <authorList>
            <person name="Gutman E."/>
            <person name="Hashuel R."/>
            <person name="Litvak Y."/>
        </authorList>
    </citation>
    <scope>NUCLEOTIDE SEQUENCE</scope>
    <source>
        <strain evidence="3">RU283</strain>
    </source>
</reference>
<evidence type="ECO:0000313" key="3">
    <source>
        <dbReference type="EMBL" id="MDP1417453.1"/>
    </source>
</evidence>
<dbReference type="SUPFAM" id="SSF53448">
    <property type="entry name" value="Nucleotide-diphospho-sugar transferases"/>
    <property type="match status" value="1"/>
</dbReference>
<dbReference type="InterPro" id="IPR001173">
    <property type="entry name" value="Glyco_trans_2-like"/>
</dbReference>
<protein>
    <submittedName>
        <fullName evidence="3">Glycosyltransferase family 2 protein</fullName>
        <ecNumber evidence="3">2.4.-.-</ecNumber>
    </submittedName>
</protein>
<dbReference type="EMBL" id="JAUUTP010000002">
    <property type="protein sequence ID" value="MDP1417453.1"/>
    <property type="molecule type" value="Genomic_DNA"/>
</dbReference>
<dbReference type="Proteomes" id="UP001178277">
    <property type="component" value="Unassembled WGS sequence"/>
</dbReference>
<dbReference type="Gene3D" id="3.90.550.10">
    <property type="entry name" value="Spore Coat Polysaccharide Biosynthesis Protein SpsA, Chain A"/>
    <property type="match status" value="1"/>
</dbReference>
<dbReference type="CDD" id="cd00761">
    <property type="entry name" value="Glyco_tranf_GTA_type"/>
    <property type="match status" value="1"/>
</dbReference>
<accession>A0AA90NQR4</accession>
<keyword evidence="3" id="KW-0328">Glycosyltransferase</keyword>
<dbReference type="EC" id="2.4.-.-" evidence="3"/>
<dbReference type="PANTHER" id="PTHR22916:SF3">
    <property type="entry name" value="UDP-GLCNAC:BETAGAL BETA-1,3-N-ACETYLGLUCOSAMINYLTRANSFERASE-LIKE PROTEIN 1"/>
    <property type="match status" value="1"/>
</dbReference>
<proteinExistence type="inferred from homology"/>
<dbReference type="InterPro" id="IPR029044">
    <property type="entry name" value="Nucleotide-diphossugar_trans"/>
</dbReference>
<organism evidence="3 4">
    <name type="scientific">Peribacillus simplex</name>
    <dbReference type="NCBI Taxonomy" id="1478"/>
    <lineage>
        <taxon>Bacteria</taxon>
        <taxon>Bacillati</taxon>
        <taxon>Bacillota</taxon>
        <taxon>Bacilli</taxon>
        <taxon>Bacillales</taxon>
        <taxon>Bacillaceae</taxon>
        <taxon>Peribacillus</taxon>
    </lineage>
</organism>
<dbReference type="RefSeq" id="WP_305158984.1">
    <property type="nucleotide sequence ID" value="NZ_JAUUTP010000002.1"/>
</dbReference>
<sequence length="350" mass="40173">MKLSIIIPVYNVGNHIKVTLESLLNQQEKNFEVIIVNDGSTDDSISLAKEIIDGSELSNFRIITKENGGVSSARNIGISEAMGEYILFLDADDYISHDLVHVLYQKLQLESPDIIYWGYDIVTEKKEIVNRYQYLKDSDFTSKGVEVLSGIIIGKKTSIWIGSIVFQKDLIKTNDIMYTNGCVAGEDIEFVYKALAKANNVLVINKVLSYYVQRQGSITNSYNIKRFDSVAALERVCIYFAEIRNQKLLELSRVIRNESIIKNYIGTFRLCMRQLVKSKRINPRKAIKIITHDIENNYPEMKNIVMKLVKFNKGRSLSQKIELKLFIISPLLYYIFGNIKNHSFLRKVDI</sequence>
<comment type="similarity">
    <text evidence="1">Belongs to the glycosyltransferase 2 family.</text>
</comment>
<dbReference type="PANTHER" id="PTHR22916">
    <property type="entry name" value="GLYCOSYLTRANSFERASE"/>
    <property type="match status" value="1"/>
</dbReference>
<name>A0AA90NQR4_9BACI</name>